<dbReference type="InterPro" id="IPR002035">
    <property type="entry name" value="VWF_A"/>
</dbReference>
<dbReference type="PANTHER" id="PTHR22550:SF18">
    <property type="entry name" value="VWFA DOMAIN-CONTAINING PROTEIN"/>
    <property type="match status" value="1"/>
</dbReference>
<comment type="caution">
    <text evidence="3">The sequence shown here is derived from an EMBL/GenBank/DDBJ whole genome shotgun (WGS) entry which is preliminary data.</text>
</comment>
<evidence type="ECO:0000256" key="1">
    <source>
        <dbReference type="SAM" id="Phobius"/>
    </source>
</evidence>
<sequence length="341" mass="36932">MPSFAYPWFAVLLPLPLVVYFLLPRHRQRRPALRVPFFTRLVTLTGAKPEGGSVVGHRGLIRSLLLTGCWLLAVAALMRPQWIEPPLHFDKPARDLLLLVDLSGSMDTKDFTDASGATVSRLAAVKQVLTDFLKRREGDRVGVVVFGDAPFTLVPFTTDLSLSERLVGEMQVGMAGPRTAFGDAIGLGINLFAKSTVPAKTMIALTDGNDTASSVPTDQAARIAADNGIVIHTIAVGDPAAAGEDKLDEAALKDVASATGGGYYRAMDREQLATIYDKLDQIETRKVDTVTFRPKTELYWIPLGALAILSMLGQALLLIRWPHRRATASATSEARAEAVRT</sequence>
<keyword evidence="1" id="KW-0472">Membrane</keyword>
<evidence type="ECO:0000313" key="4">
    <source>
        <dbReference type="Proteomes" id="UP001144805"/>
    </source>
</evidence>
<dbReference type="SUPFAM" id="SSF53300">
    <property type="entry name" value="vWA-like"/>
    <property type="match status" value="1"/>
</dbReference>
<dbReference type="InterPro" id="IPR036465">
    <property type="entry name" value="vWFA_dom_sf"/>
</dbReference>
<name>A0A9X3E177_9HYPH</name>
<evidence type="ECO:0000313" key="3">
    <source>
        <dbReference type="EMBL" id="MCX5569281.1"/>
    </source>
</evidence>
<feature type="domain" description="VWFA" evidence="2">
    <location>
        <begin position="95"/>
        <end position="279"/>
    </location>
</feature>
<dbReference type="SMART" id="SM00327">
    <property type="entry name" value="VWA"/>
    <property type="match status" value="1"/>
</dbReference>
<keyword evidence="1" id="KW-1133">Transmembrane helix</keyword>
<dbReference type="PANTHER" id="PTHR22550">
    <property type="entry name" value="SPORE GERMINATION PROTEIN"/>
    <property type="match status" value="1"/>
</dbReference>
<protein>
    <submittedName>
        <fullName evidence="3">VWA domain-containing protein</fullName>
    </submittedName>
</protein>
<evidence type="ECO:0000259" key="2">
    <source>
        <dbReference type="PROSITE" id="PS50234"/>
    </source>
</evidence>
<feature type="transmembrane region" description="Helical" evidence="1">
    <location>
        <begin position="6"/>
        <end position="23"/>
    </location>
</feature>
<reference evidence="3" key="1">
    <citation type="submission" date="2022-11" db="EMBL/GenBank/DDBJ databases">
        <title>Biodiversity and phylogenetic relationships of bacteria.</title>
        <authorList>
            <person name="Machado R.A.R."/>
            <person name="Bhat A."/>
            <person name="Loulou A."/>
            <person name="Kallel S."/>
        </authorList>
    </citation>
    <scope>NUCLEOTIDE SEQUENCE</scope>
    <source>
        <strain evidence="3">K-TC2</strain>
    </source>
</reference>
<dbReference type="InterPro" id="IPR050768">
    <property type="entry name" value="UPF0353/GerABKA_families"/>
</dbReference>
<dbReference type="Proteomes" id="UP001144805">
    <property type="component" value="Unassembled WGS sequence"/>
</dbReference>
<dbReference type="Pfam" id="PF00092">
    <property type="entry name" value="VWA"/>
    <property type="match status" value="1"/>
</dbReference>
<feature type="transmembrane region" description="Helical" evidence="1">
    <location>
        <begin position="59"/>
        <end position="78"/>
    </location>
</feature>
<dbReference type="AlphaFoldDB" id="A0A9X3E177"/>
<proteinExistence type="predicted"/>
<dbReference type="Gene3D" id="3.40.50.410">
    <property type="entry name" value="von Willebrand factor, type A domain"/>
    <property type="match status" value="1"/>
</dbReference>
<dbReference type="EMBL" id="JAPKNK010000003">
    <property type="protein sequence ID" value="MCX5569281.1"/>
    <property type="molecule type" value="Genomic_DNA"/>
</dbReference>
<accession>A0A9X3E177</accession>
<dbReference type="PROSITE" id="PS50234">
    <property type="entry name" value="VWFA"/>
    <property type="match status" value="1"/>
</dbReference>
<dbReference type="RefSeq" id="WP_266338259.1">
    <property type="nucleotide sequence ID" value="NZ_JAPKNK010000003.1"/>
</dbReference>
<feature type="transmembrane region" description="Helical" evidence="1">
    <location>
        <begin position="298"/>
        <end position="319"/>
    </location>
</feature>
<organism evidence="3 4">
    <name type="scientific">Kaistia nematophila</name>
    <dbReference type="NCBI Taxonomy" id="2994654"/>
    <lineage>
        <taxon>Bacteria</taxon>
        <taxon>Pseudomonadati</taxon>
        <taxon>Pseudomonadota</taxon>
        <taxon>Alphaproteobacteria</taxon>
        <taxon>Hyphomicrobiales</taxon>
        <taxon>Kaistiaceae</taxon>
        <taxon>Kaistia</taxon>
    </lineage>
</organism>
<keyword evidence="4" id="KW-1185">Reference proteome</keyword>
<gene>
    <name evidence="3" type="ORF">OSH07_08755</name>
</gene>
<keyword evidence="1" id="KW-0812">Transmembrane</keyword>